<dbReference type="Proteomes" id="UP000824231">
    <property type="component" value="Unassembled WGS sequence"/>
</dbReference>
<comment type="caution">
    <text evidence="11">The sequence shown here is derived from an EMBL/GenBank/DDBJ whole genome shotgun (WGS) entry which is preliminary data.</text>
</comment>
<evidence type="ECO:0000256" key="8">
    <source>
        <dbReference type="HAMAP-Rule" id="MF_00912"/>
    </source>
</evidence>
<dbReference type="GO" id="GO:0005886">
    <property type="term" value="C:plasma membrane"/>
    <property type="evidence" value="ECO:0007669"/>
    <property type="project" value="UniProtKB-SubCell"/>
</dbReference>
<comment type="function">
    <text evidence="8">Cell division protein that may be involved in stabilizing or promoting the assembly of the division complex.</text>
</comment>
<dbReference type="Gene3D" id="3.40.50.10960">
    <property type="match status" value="1"/>
</dbReference>
<reference evidence="11" key="2">
    <citation type="submission" date="2021-04" db="EMBL/GenBank/DDBJ databases">
        <authorList>
            <person name="Gilroy R."/>
        </authorList>
    </citation>
    <scope>NUCLEOTIDE SEQUENCE</scope>
    <source>
        <strain evidence="11">ChiSxjej3B15-572</strain>
    </source>
</reference>
<comment type="similarity">
    <text evidence="8">Belongs to the FtsQ/DivIB family. DivIB subfamily.</text>
</comment>
<dbReference type="PROSITE" id="PS51779">
    <property type="entry name" value="POTRA"/>
    <property type="match status" value="1"/>
</dbReference>
<dbReference type="PANTHER" id="PTHR37820">
    <property type="entry name" value="CELL DIVISION PROTEIN DIVIB"/>
    <property type="match status" value="1"/>
</dbReference>
<evidence type="ECO:0000313" key="11">
    <source>
        <dbReference type="EMBL" id="HIX35988.1"/>
    </source>
</evidence>
<gene>
    <name evidence="8" type="primary">divIB</name>
    <name evidence="11" type="ORF">H9856_06320</name>
</gene>
<protein>
    <recommendedName>
        <fullName evidence="8">Cell division protein DivIB</fullName>
    </recommendedName>
</protein>
<dbReference type="HAMAP" id="MF_00912">
    <property type="entry name" value="DivIB"/>
    <property type="match status" value="1"/>
</dbReference>
<dbReference type="GO" id="GO:0032153">
    <property type="term" value="C:cell division site"/>
    <property type="evidence" value="ECO:0007669"/>
    <property type="project" value="UniProtKB-UniRule"/>
</dbReference>
<feature type="domain" description="POTRA" evidence="10">
    <location>
        <begin position="81"/>
        <end position="152"/>
    </location>
</feature>
<keyword evidence="2 8" id="KW-1003">Cell membrane</keyword>
<evidence type="ECO:0000256" key="9">
    <source>
        <dbReference type="SAM" id="MobiDB-lite"/>
    </source>
</evidence>
<evidence type="ECO:0000256" key="1">
    <source>
        <dbReference type="ARBA" id="ARBA00004370"/>
    </source>
</evidence>
<keyword evidence="5 8" id="KW-1133">Transmembrane helix</keyword>
<proteinExistence type="inferred from homology"/>
<dbReference type="InterPro" id="IPR005548">
    <property type="entry name" value="Cell_div_FtsQ/DivIB_C"/>
</dbReference>
<evidence type="ECO:0000256" key="3">
    <source>
        <dbReference type="ARBA" id="ARBA00022618"/>
    </source>
</evidence>
<feature type="transmembrane region" description="Helical" evidence="8">
    <location>
        <begin position="59"/>
        <end position="77"/>
    </location>
</feature>
<keyword evidence="6 8" id="KW-0472">Membrane</keyword>
<feature type="region of interest" description="Disordered" evidence="9">
    <location>
        <begin position="1"/>
        <end position="38"/>
    </location>
</feature>
<sequence length="282" mass="31491">MDDMVNDRSGHKEHERYSQRLHQLEQPQPSENDVQREDALQQTLPKLTAKQMQGNRRRYFSVIIPFAVIVLIALYTISPLSKIKTVTVVGNHDLSSSEVQKITNIKPGRYINNVVKSPNAALKAGQKKNPQLKSLKVQRTGLRSVKLTISEYPVIGVINRNGKQQVLLSNGKYRGPNGSLTNFVTYSNFGNAPVHLKITAQEIGTLPAAIHHSISDASFAPTKLNPDRIRLLMNDGNTVYVTADQLGKKMKYYPQIVTKMQGNGVIDLQYGAYSYGYGDKNK</sequence>
<organism evidence="11 12">
    <name type="scientific">Candidatus Limosilactobacillus merdigallinarum</name>
    <dbReference type="NCBI Taxonomy" id="2838652"/>
    <lineage>
        <taxon>Bacteria</taxon>
        <taxon>Bacillati</taxon>
        <taxon>Bacillota</taxon>
        <taxon>Bacilli</taxon>
        <taxon>Lactobacillales</taxon>
        <taxon>Lactobacillaceae</taxon>
        <taxon>Limosilactobacillus</taxon>
    </lineage>
</organism>
<evidence type="ECO:0000256" key="4">
    <source>
        <dbReference type="ARBA" id="ARBA00022692"/>
    </source>
</evidence>
<reference evidence="11" key="1">
    <citation type="journal article" date="2021" name="PeerJ">
        <title>Extensive microbial diversity within the chicken gut microbiome revealed by metagenomics and culture.</title>
        <authorList>
            <person name="Gilroy R."/>
            <person name="Ravi A."/>
            <person name="Getino M."/>
            <person name="Pursley I."/>
            <person name="Horton D.L."/>
            <person name="Alikhan N.F."/>
            <person name="Baker D."/>
            <person name="Gharbi K."/>
            <person name="Hall N."/>
            <person name="Watson M."/>
            <person name="Adriaenssens E.M."/>
            <person name="Foster-Nyarko E."/>
            <person name="Jarju S."/>
            <person name="Secka A."/>
            <person name="Antonio M."/>
            <person name="Oren A."/>
            <person name="Chaudhuri R.R."/>
            <person name="La Ragione R."/>
            <person name="Hildebrand F."/>
            <person name="Pallen M.J."/>
        </authorList>
    </citation>
    <scope>NUCLEOTIDE SEQUENCE</scope>
    <source>
        <strain evidence="11">ChiSxjej3B15-572</strain>
    </source>
</reference>
<dbReference type="InterPro" id="IPR013685">
    <property type="entry name" value="POTRA_FtsQ_type"/>
</dbReference>
<dbReference type="PANTHER" id="PTHR37820:SF1">
    <property type="entry name" value="CELL DIVISION PROTEIN FTSQ"/>
    <property type="match status" value="1"/>
</dbReference>
<evidence type="ECO:0000256" key="6">
    <source>
        <dbReference type="ARBA" id="ARBA00023136"/>
    </source>
</evidence>
<keyword evidence="3 8" id="KW-0132">Cell division</keyword>
<dbReference type="Pfam" id="PF03799">
    <property type="entry name" value="FtsQ_DivIB_C"/>
    <property type="match status" value="1"/>
</dbReference>
<feature type="compositionally biased region" description="Basic and acidic residues" evidence="9">
    <location>
        <begin position="1"/>
        <end position="18"/>
    </location>
</feature>
<dbReference type="AlphaFoldDB" id="A0A9D2AKN7"/>
<keyword evidence="4 8" id="KW-0812">Transmembrane</keyword>
<dbReference type="InterPro" id="IPR034746">
    <property type="entry name" value="POTRA"/>
</dbReference>
<evidence type="ECO:0000256" key="2">
    <source>
        <dbReference type="ARBA" id="ARBA00022475"/>
    </source>
</evidence>
<dbReference type="Pfam" id="PF08478">
    <property type="entry name" value="POTRA_1"/>
    <property type="match status" value="1"/>
</dbReference>
<dbReference type="InterPro" id="IPR026580">
    <property type="entry name" value="DivIB"/>
</dbReference>
<evidence type="ECO:0000313" key="12">
    <source>
        <dbReference type="Proteomes" id="UP000824231"/>
    </source>
</evidence>
<keyword evidence="7 8" id="KW-0131">Cell cycle</keyword>
<dbReference type="GO" id="GO:0043093">
    <property type="term" value="P:FtsZ-dependent cytokinesis"/>
    <property type="evidence" value="ECO:0007669"/>
    <property type="project" value="UniProtKB-UniRule"/>
</dbReference>
<accession>A0A9D2AKN7</accession>
<evidence type="ECO:0000256" key="5">
    <source>
        <dbReference type="ARBA" id="ARBA00022989"/>
    </source>
</evidence>
<evidence type="ECO:0000256" key="7">
    <source>
        <dbReference type="ARBA" id="ARBA00023306"/>
    </source>
</evidence>
<dbReference type="EMBL" id="DXFH01000025">
    <property type="protein sequence ID" value="HIX35988.1"/>
    <property type="molecule type" value="Genomic_DNA"/>
</dbReference>
<comment type="subcellular location">
    <subcellularLocation>
        <location evidence="8">Cell membrane</location>
        <topology evidence="8">Single-pass type II membrane protein</topology>
    </subcellularLocation>
    <subcellularLocation>
        <location evidence="1">Membrane</location>
    </subcellularLocation>
    <text evidence="8">Localizes to the division septum.</text>
</comment>
<evidence type="ECO:0000259" key="10">
    <source>
        <dbReference type="PROSITE" id="PS51779"/>
    </source>
</evidence>
<name>A0A9D2AKN7_9LACO</name>
<dbReference type="InterPro" id="IPR050487">
    <property type="entry name" value="FtsQ_DivIB"/>
</dbReference>